<comment type="caution">
    <text evidence="1">The sequence shown here is derived from an EMBL/GenBank/DDBJ whole genome shotgun (WGS) entry which is preliminary data.</text>
</comment>
<reference evidence="1 2" key="1">
    <citation type="submission" date="2020-08" db="EMBL/GenBank/DDBJ databases">
        <title>Functional genomics of gut bacteria from endangered species of beetles.</title>
        <authorList>
            <person name="Carlos-Shanley C."/>
        </authorList>
    </citation>
    <scope>NUCLEOTIDE SEQUENCE [LARGE SCALE GENOMIC DNA]</scope>
    <source>
        <strain evidence="1 2">S00245</strain>
    </source>
</reference>
<protein>
    <submittedName>
        <fullName evidence="1">Uncharacterized protein</fullName>
    </submittedName>
</protein>
<sequence>MVTAYGIYPMPIGDKGLAMVDARDVGEVAAIGPL</sequence>
<dbReference type="Proteomes" id="UP000555448">
    <property type="component" value="Unassembled WGS sequence"/>
</dbReference>
<dbReference type="EMBL" id="JACHLR010000010">
    <property type="protein sequence ID" value="MBB4859250.1"/>
    <property type="molecule type" value="Genomic_DNA"/>
</dbReference>
<keyword evidence="2" id="KW-1185">Reference proteome</keyword>
<organism evidence="1 2">
    <name type="scientific">Novosphingobium chloroacetimidivorans</name>
    <dbReference type="NCBI Taxonomy" id="1428314"/>
    <lineage>
        <taxon>Bacteria</taxon>
        <taxon>Pseudomonadati</taxon>
        <taxon>Pseudomonadota</taxon>
        <taxon>Alphaproteobacteria</taxon>
        <taxon>Sphingomonadales</taxon>
        <taxon>Sphingomonadaceae</taxon>
        <taxon>Novosphingobium</taxon>
    </lineage>
</organism>
<gene>
    <name evidence="1" type="ORF">HNO88_002579</name>
</gene>
<accession>A0A7W7NXJ0</accession>
<name>A0A7W7NXJ0_9SPHN</name>
<evidence type="ECO:0000313" key="1">
    <source>
        <dbReference type="EMBL" id="MBB4859250.1"/>
    </source>
</evidence>
<evidence type="ECO:0000313" key="2">
    <source>
        <dbReference type="Proteomes" id="UP000555448"/>
    </source>
</evidence>
<dbReference type="AlphaFoldDB" id="A0A7W7NXJ0"/>
<proteinExistence type="predicted"/>